<dbReference type="AlphaFoldDB" id="K4KI46"/>
<dbReference type="OrthoDB" id="9979547at2"/>
<keyword evidence="2" id="KW-1185">Reference proteome</keyword>
<keyword evidence="1" id="KW-0689">Ribosomal protein</keyword>
<dbReference type="RefSeq" id="WP_016389172.1">
    <property type="nucleotide sequence ID" value="NC_018868.3"/>
</dbReference>
<proteinExistence type="predicted"/>
<organism evidence="1 2">
    <name type="scientific">Simiduia agarivorans (strain DSM 21679 / JCM 13881 / BCRC 17597 / SA1)</name>
    <dbReference type="NCBI Taxonomy" id="1117647"/>
    <lineage>
        <taxon>Bacteria</taxon>
        <taxon>Pseudomonadati</taxon>
        <taxon>Pseudomonadota</taxon>
        <taxon>Gammaproteobacteria</taxon>
        <taxon>Cellvibrionales</taxon>
        <taxon>Cellvibrionaceae</taxon>
        <taxon>Simiduia</taxon>
    </lineage>
</organism>
<dbReference type="HOGENOM" id="CLU_2496202_0_0_6"/>
<dbReference type="KEGG" id="saga:M5M_02092"/>
<name>K4KI46_SIMAS</name>
<dbReference type="Proteomes" id="UP000000466">
    <property type="component" value="Chromosome"/>
</dbReference>
<dbReference type="GO" id="GO:0005840">
    <property type="term" value="C:ribosome"/>
    <property type="evidence" value="ECO:0007669"/>
    <property type="project" value="UniProtKB-KW"/>
</dbReference>
<evidence type="ECO:0000313" key="1">
    <source>
        <dbReference type="EMBL" id="AFU97638.2"/>
    </source>
</evidence>
<reference evidence="1 2" key="1">
    <citation type="journal article" date="2013" name="Genome Announc.">
        <title>Complete genome sequence of Simiduia agarivorans SA1(T), a marine bacterium able to degrade a variety of polysaccharides.</title>
        <authorList>
            <person name="Lin S.Y."/>
            <person name="Shieh W.Y."/>
            <person name="Chen J.S."/>
            <person name="Tang S.L."/>
        </authorList>
    </citation>
    <scope>NUCLEOTIDE SEQUENCE [LARGE SCALE GENOMIC DNA]</scope>
    <source>
        <strain evidence="2">DSM 21679 / JCM 13881 / BCRC 17597 / SA1</strain>
    </source>
</reference>
<dbReference type="EMBL" id="CP003746">
    <property type="protein sequence ID" value="AFU97638.2"/>
    <property type="molecule type" value="Genomic_DNA"/>
</dbReference>
<accession>K4KI46</accession>
<sequence length="86" mass="9980">MKYDDFTEIHPQFPVGRYQVDSFQLQSLLTHAQCKGVCVRVLHLGTMTLDRNDMIHRLSSHAHPRLDKIRITCMDGEVIIDEPHSH</sequence>
<evidence type="ECO:0000313" key="2">
    <source>
        <dbReference type="Proteomes" id="UP000000466"/>
    </source>
</evidence>
<keyword evidence="1" id="KW-0687">Ribonucleoprotein</keyword>
<dbReference type="STRING" id="1117647.M5M_02092"/>
<gene>
    <name evidence="1" type="ordered locus">M5M_02092</name>
</gene>
<protein>
    <submittedName>
        <fullName evidence="1">Ribosomal protein L22</fullName>
    </submittedName>
</protein>